<evidence type="ECO:0000256" key="4">
    <source>
        <dbReference type="ARBA" id="ARBA00022771"/>
    </source>
</evidence>
<dbReference type="Pfam" id="PF00096">
    <property type="entry name" value="zf-C2H2"/>
    <property type="match status" value="2"/>
</dbReference>
<evidence type="ECO:0000256" key="3">
    <source>
        <dbReference type="ARBA" id="ARBA00022737"/>
    </source>
</evidence>
<dbReference type="GO" id="GO:0008270">
    <property type="term" value="F:zinc ion binding"/>
    <property type="evidence" value="ECO:0007669"/>
    <property type="project" value="UniProtKB-KW"/>
</dbReference>
<dbReference type="GeneID" id="101894318"/>
<feature type="domain" description="C2H2-type" evidence="9">
    <location>
        <begin position="625"/>
        <end position="654"/>
    </location>
</feature>
<feature type="region of interest" description="Disordered" evidence="8">
    <location>
        <begin position="897"/>
        <end position="922"/>
    </location>
</feature>
<name>A0A9J7CNU4_MUSDO</name>
<dbReference type="PROSITE" id="PS00028">
    <property type="entry name" value="ZINC_FINGER_C2H2_1"/>
    <property type="match status" value="4"/>
</dbReference>
<evidence type="ECO:0000256" key="7">
    <source>
        <dbReference type="PROSITE-ProRule" id="PRU00042"/>
    </source>
</evidence>
<evidence type="ECO:0000256" key="5">
    <source>
        <dbReference type="ARBA" id="ARBA00022833"/>
    </source>
</evidence>
<proteinExistence type="predicted"/>
<dbReference type="Pfam" id="PF23561">
    <property type="entry name" value="zf-C2H2_15"/>
    <property type="match status" value="1"/>
</dbReference>
<dbReference type="GO" id="GO:0140297">
    <property type="term" value="F:DNA-binding transcription factor binding"/>
    <property type="evidence" value="ECO:0007669"/>
    <property type="project" value="UniProtKB-ARBA"/>
</dbReference>
<accession>A0A9J7CNU4</accession>
<dbReference type="Gene3D" id="3.30.160.60">
    <property type="entry name" value="Classic Zinc Finger"/>
    <property type="match status" value="5"/>
</dbReference>
<keyword evidence="5" id="KW-0862">Zinc</keyword>
<evidence type="ECO:0000256" key="1">
    <source>
        <dbReference type="ARBA" id="ARBA00004123"/>
    </source>
</evidence>
<keyword evidence="2" id="KW-0479">Metal-binding</keyword>
<evidence type="ECO:0000256" key="6">
    <source>
        <dbReference type="ARBA" id="ARBA00023242"/>
    </source>
</evidence>
<feature type="domain" description="C2H2-type" evidence="9">
    <location>
        <begin position="597"/>
        <end position="624"/>
    </location>
</feature>
<keyword evidence="4 7" id="KW-0863">Zinc-finger</keyword>
<comment type="subcellular location">
    <subcellularLocation>
        <location evidence="1">Nucleus</location>
    </subcellularLocation>
</comment>
<dbReference type="GO" id="GO:0005634">
    <property type="term" value="C:nucleus"/>
    <property type="evidence" value="ECO:0007669"/>
    <property type="project" value="UniProtKB-SubCell"/>
</dbReference>
<dbReference type="RefSeq" id="XP_005180081.4">
    <property type="nucleotide sequence ID" value="XM_005180024.4"/>
</dbReference>
<feature type="region of interest" description="Disordered" evidence="8">
    <location>
        <begin position="995"/>
        <end position="1015"/>
    </location>
</feature>
<dbReference type="AlphaFoldDB" id="A0A9J7CNU4"/>
<feature type="compositionally biased region" description="Low complexity" evidence="8">
    <location>
        <begin position="897"/>
        <end position="919"/>
    </location>
</feature>
<evidence type="ECO:0000256" key="8">
    <source>
        <dbReference type="SAM" id="MobiDB-lite"/>
    </source>
</evidence>
<dbReference type="InterPro" id="IPR013087">
    <property type="entry name" value="Znf_C2H2_type"/>
</dbReference>
<keyword evidence="6" id="KW-0539">Nucleus</keyword>
<feature type="domain" description="C2H2-type" evidence="9">
    <location>
        <begin position="655"/>
        <end position="684"/>
    </location>
</feature>
<keyword evidence="10" id="KW-1185">Reference proteome</keyword>
<dbReference type="InterPro" id="IPR056436">
    <property type="entry name" value="Znf-C2H2_ZIC1-5/GLI1-3-like"/>
</dbReference>
<feature type="compositionally biased region" description="Polar residues" evidence="8">
    <location>
        <begin position="1002"/>
        <end position="1013"/>
    </location>
</feature>
<feature type="region of interest" description="Disordered" evidence="8">
    <location>
        <begin position="718"/>
        <end position="747"/>
    </location>
</feature>
<dbReference type="PROSITE" id="PS50157">
    <property type="entry name" value="ZINC_FINGER_C2H2_2"/>
    <property type="match status" value="4"/>
</dbReference>
<gene>
    <name evidence="11" type="primary">LOC101894318</name>
</gene>
<dbReference type="VEuPathDB" id="VectorBase:MDOMA2_019139"/>
<dbReference type="GO" id="GO:0000978">
    <property type="term" value="F:RNA polymerase II cis-regulatory region sequence-specific DNA binding"/>
    <property type="evidence" value="ECO:0007669"/>
    <property type="project" value="TreeGrafter"/>
</dbReference>
<dbReference type="PANTHER" id="PTHR45718">
    <property type="entry name" value="TRANSCRIPTIONAL ACTIVATOR CUBITUS INTERRUPTUS"/>
    <property type="match status" value="1"/>
</dbReference>
<dbReference type="PANTHER" id="PTHR45718:SF7">
    <property type="entry name" value="C2H2-TYPE DOMAIN-CONTAINING PROTEIN"/>
    <property type="match status" value="1"/>
</dbReference>
<dbReference type="KEGG" id="mde:101894318"/>
<protein>
    <submittedName>
        <fullName evidence="11">Uncharacterized protein LOC101894318</fullName>
    </submittedName>
</protein>
<dbReference type="OrthoDB" id="3214149at2759"/>
<organism evidence="10 11">
    <name type="scientific">Musca domestica</name>
    <name type="common">House fly</name>
    <dbReference type="NCBI Taxonomy" id="7370"/>
    <lineage>
        <taxon>Eukaryota</taxon>
        <taxon>Metazoa</taxon>
        <taxon>Ecdysozoa</taxon>
        <taxon>Arthropoda</taxon>
        <taxon>Hexapoda</taxon>
        <taxon>Insecta</taxon>
        <taxon>Pterygota</taxon>
        <taxon>Neoptera</taxon>
        <taxon>Endopterygota</taxon>
        <taxon>Diptera</taxon>
        <taxon>Brachycera</taxon>
        <taxon>Muscomorpha</taxon>
        <taxon>Muscoidea</taxon>
        <taxon>Muscidae</taxon>
        <taxon>Musca</taxon>
    </lineage>
</organism>
<dbReference type="Proteomes" id="UP001652621">
    <property type="component" value="Unplaced"/>
</dbReference>
<reference evidence="11" key="1">
    <citation type="submission" date="2025-08" db="UniProtKB">
        <authorList>
            <consortium name="RefSeq"/>
        </authorList>
    </citation>
    <scope>IDENTIFICATION</scope>
    <source>
        <strain evidence="11">Aabys</strain>
        <tissue evidence="11">Whole body</tissue>
    </source>
</reference>
<sequence length="1109" mass="124127">MSSSLKINTPNLSIPTMKSLKMFHDIAPPATPPYTPGPLCGSQTSKDSTYDTTCMSNSSLNCNLMSPPLSAAKAQDHFHASMCHLKSYNSGCGYSDFSTADVNFPDFSHITFSNAETPTSIYGSSCGTGNGLQFEAQPPSINYDDEDPTLKRHSMGSCYEEDVKYESANAPVIHTPHSSFNREDVFRFEPEDIARLTENCQFEEGTGEGSSHMMVPQTPFTPQTPYTPYPATYMSFTPSSSGQQQQMEYHQAGGVYQQEPQTSAQALAQQQQQQQMAECPGYNLDIEYYNYDEINCQSKEQSPCSSPPLDPWMSLNLNENPQQPARQESPKIINTSYEATNYQPSYEPSIKQEHPQKLPSMMSTFGTPKYEPLNSFSYNEYEMSQQRSNHVYSPPSQNHCNGTTHNYTPSSGYNNFNALTEDFENCNMLNLEKPNRDHKVIWTIDELDEINDFTNPQMMMANQQNSYFNQSIERTDEEEEEEEEEGLEHYGEILGHEVEEEVFAAAATLDDNDEVFLVEKPKTVKQRRKRSSNCRSTTASNQIVPCEEALVDFVQGPMVCLWTDCNEEFPNQAEFVCHIEKKHVDVKRGEDFSCFWVDCPRRYKPFNARYKLLIHMRVHSGEKPNKCPFPGCNKAFSRLENLKIHQRSHTGERPYGCQYKGCLKAFSNSSDRAKHQRTHYDTKPYACQLPGCTKRYTDPSSLRKHVKNHALRNANGHLGRRKSTTAAAAKKTTATTKTRRHSESSLMQTKPLGKTKIPAKPLNNAVAKPRSNSCSEMSLANTNYQEKQKINMYNTTATTSTNLQQQQNMLNDPQLQLATTIAAANRNSMNFNELSNCLVNIEQHNRAEDGGVEFAAVATYNLSCATNRRNSSDSVISNSSNGSHLSNASIQQINEFQQMLQQQQQQQQQHHATSNGQQQNEKQTNLVETTACDMLQSATNSFSGQQQQQESQSATTPNIETTIANSCESNSTDEAEYVSFEYVKKLLCETFDCMDTDRPDESNSNNNKTSNRDVTTSLTSTATTAADVVTATSAAATIGASIVVISGEKQKPITPTTSATTATANEIVVANVGSHGNLQSICAPHDDDDDDDDHEFAKHFDMDYLESFM</sequence>
<evidence type="ECO:0000259" key="9">
    <source>
        <dbReference type="PROSITE" id="PS50157"/>
    </source>
</evidence>
<dbReference type="InterPro" id="IPR036236">
    <property type="entry name" value="Znf_C2H2_sf"/>
</dbReference>
<keyword evidence="3" id="KW-0677">Repeat</keyword>
<feature type="domain" description="C2H2-type" evidence="9">
    <location>
        <begin position="685"/>
        <end position="714"/>
    </location>
</feature>
<dbReference type="GO" id="GO:0000122">
    <property type="term" value="P:negative regulation of transcription by RNA polymerase II"/>
    <property type="evidence" value="ECO:0007669"/>
    <property type="project" value="UniProtKB-ARBA"/>
</dbReference>
<dbReference type="SMART" id="SM00355">
    <property type="entry name" value="ZnF_C2H2"/>
    <property type="match status" value="5"/>
</dbReference>
<evidence type="ECO:0000256" key="2">
    <source>
        <dbReference type="ARBA" id="ARBA00022723"/>
    </source>
</evidence>
<dbReference type="SUPFAM" id="SSF57667">
    <property type="entry name" value="beta-beta-alpha zinc fingers"/>
    <property type="match status" value="3"/>
</dbReference>
<evidence type="ECO:0000313" key="11">
    <source>
        <dbReference type="RefSeq" id="XP_005180081.4"/>
    </source>
</evidence>
<dbReference type="InterPro" id="IPR043359">
    <property type="entry name" value="GLI-like"/>
</dbReference>
<feature type="compositionally biased region" description="Low complexity" evidence="8">
    <location>
        <begin position="724"/>
        <end position="736"/>
    </location>
</feature>
<dbReference type="GO" id="GO:0000981">
    <property type="term" value="F:DNA-binding transcription factor activity, RNA polymerase II-specific"/>
    <property type="evidence" value="ECO:0007669"/>
    <property type="project" value="TreeGrafter"/>
</dbReference>
<evidence type="ECO:0000313" key="10">
    <source>
        <dbReference type="Proteomes" id="UP001652621"/>
    </source>
</evidence>